<proteinExistence type="predicted"/>
<dbReference type="Proteomes" id="UP001201812">
    <property type="component" value="Unassembled WGS sequence"/>
</dbReference>
<keyword evidence="3" id="KW-0808">Transferase</keyword>
<keyword evidence="3" id="KW-0489">Methyltransferase</keyword>
<reference evidence="3" key="1">
    <citation type="submission" date="2022-01" db="EMBL/GenBank/DDBJ databases">
        <title>Genome Sequence Resource for Two Populations of Ditylenchus destructor, the Migratory Endoparasitic Phytonematode.</title>
        <authorList>
            <person name="Zhang H."/>
            <person name="Lin R."/>
            <person name="Xie B."/>
        </authorList>
    </citation>
    <scope>NUCLEOTIDE SEQUENCE</scope>
    <source>
        <strain evidence="3">BazhouSP</strain>
    </source>
</reference>
<organism evidence="3 4">
    <name type="scientific">Ditylenchus destructor</name>
    <dbReference type="NCBI Taxonomy" id="166010"/>
    <lineage>
        <taxon>Eukaryota</taxon>
        <taxon>Metazoa</taxon>
        <taxon>Ecdysozoa</taxon>
        <taxon>Nematoda</taxon>
        <taxon>Chromadorea</taxon>
        <taxon>Rhabditida</taxon>
        <taxon>Tylenchina</taxon>
        <taxon>Tylenchomorpha</taxon>
        <taxon>Sphaerularioidea</taxon>
        <taxon>Anguinidae</taxon>
        <taxon>Anguininae</taxon>
        <taxon>Ditylenchus</taxon>
    </lineage>
</organism>
<dbReference type="EMBL" id="JAKKPZ010000120">
    <property type="protein sequence ID" value="KAI1701389.1"/>
    <property type="molecule type" value="Genomic_DNA"/>
</dbReference>
<sequence length="237" mass="27202">MKTISRNTMWRALAGCVGFALIIYIINDMNDKRKSPSTAFHPLIFNESKLAHKLLDGLKGIEVGASSHNPFGLNTINVDFTKRTTVFKDAEMKRSGSTVKIDALTYGFCLCLLPFQDESQDFVISSHVIEHFYDPIRTIKEWLRVVKPGGYVYIIAPHKQRTFDANRNRTTLKELINRYEHPRVVSTQQHFTVWITEDLVELCNYYNWTVVATQDIDDKVGNGFTVVIRKDIIINNT</sequence>
<keyword evidence="1" id="KW-0472">Membrane</keyword>
<dbReference type="SUPFAM" id="SSF53335">
    <property type="entry name" value="S-adenosyl-L-methionine-dependent methyltransferases"/>
    <property type="match status" value="1"/>
</dbReference>
<keyword evidence="1" id="KW-1133">Transmembrane helix</keyword>
<dbReference type="InterPro" id="IPR029063">
    <property type="entry name" value="SAM-dependent_MTases_sf"/>
</dbReference>
<feature type="transmembrane region" description="Helical" evidence="1">
    <location>
        <begin position="9"/>
        <end position="26"/>
    </location>
</feature>
<dbReference type="CDD" id="cd02440">
    <property type="entry name" value="AdoMet_MTases"/>
    <property type="match status" value="1"/>
</dbReference>
<accession>A0AAD4R061</accession>
<dbReference type="Pfam" id="PF08241">
    <property type="entry name" value="Methyltransf_11"/>
    <property type="match status" value="1"/>
</dbReference>
<evidence type="ECO:0000313" key="3">
    <source>
        <dbReference type="EMBL" id="KAI1701389.1"/>
    </source>
</evidence>
<dbReference type="Gene3D" id="3.40.50.150">
    <property type="entry name" value="Vaccinia Virus protein VP39"/>
    <property type="match status" value="1"/>
</dbReference>
<comment type="caution">
    <text evidence="3">The sequence shown here is derived from an EMBL/GenBank/DDBJ whole genome shotgun (WGS) entry which is preliminary data.</text>
</comment>
<keyword evidence="4" id="KW-1185">Reference proteome</keyword>
<evidence type="ECO:0000313" key="4">
    <source>
        <dbReference type="Proteomes" id="UP001201812"/>
    </source>
</evidence>
<gene>
    <name evidence="3" type="ORF">DdX_16143</name>
</gene>
<evidence type="ECO:0000259" key="2">
    <source>
        <dbReference type="Pfam" id="PF08241"/>
    </source>
</evidence>
<feature type="domain" description="Methyltransferase type 11" evidence="2">
    <location>
        <begin position="112"/>
        <end position="154"/>
    </location>
</feature>
<dbReference type="InterPro" id="IPR013216">
    <property type="entry name" value="Methyltransf_11"/>
</dbReference>
<protein>
    <submittedName>
        <fullName evidence="3">Methyltransferase domain-containing protein</fullName>
    </submittedName>
</protein>
<name>A0AAD4R061_9BILA</name>
<dbReference type="GO" id="GO:0008757">
    <property type="term" value="F:S-adenosylmethionine-dependent methyltransferase activity"/>
    <property type="evidence" value="ECO:0007669"/>
    <property type="project" value="InterPro"/>
</dbReference>
<dbReference type="AlphaFoldDB" id="A0AAD4R061"/>
<evidence type="ECO:0000256" key="1">
    <source>
        <dbReference type="SAM" id="Phobius"/>
    </source>
</evidence>
<dbReference type="GO" id="GO:0032259">
    <property type="term" value="P:methylation"/>
    <property type="evidence" value="ECO:0007669"/>
    <property type="project" value="UniProtKB-KW"/>
</dbReference>
<keyword evidence="1" id="KW-0812">Transmembrane</keyword>